<dbReference type="InterPro" id="IPR029044">
    <property type="entry name" value="Nucleotide-diphossugar_trans"/>
</dbReference>
<dbReference type="GO" id="GO:0016740">
    <property type="term" value="F:transferase activity"/>
    <property type="evidence" value="ECO:0007669"/>
    <property type="project" value="UniProtKB-KW"/>
</dbReference>
<protein>
    <submittedName>
        <fullName evidence="2">Putative glycosyltransferase</fullName>
    </submittedName>
</protein>
<dbReference type="PATRIC" id="fig|1173027.3.peg.3924"/>
<dbReference type="eggNOG" id="COG1216">
    <property type="taxonomic scope" value="Bacteria"/>
</dbReference>
<dbReference type="InterPro" id="IPR001173">
    <property type="entry name" value="Glyco_trans_2-like"/>
</dbReference>
<accession>K9WGH0</accession>
<keyword evidence="2" id="KW-0808">Transferase</keyword>
<dbReference type="Pfam" id="PF00535">
    <property type="entry name" value="Glycos_transf_2"/>
    <property type="match status" value="1"/>
</dbReference>
<evidence type="ECO:0000259" key="1">
    <source>
        <dbReference type="Pfam" id="PF00535"/>
    </source>
</evidence>
<dbReference type="EMBL" id="CP003630">
    <property type="protein sequence ID" value="AFZ19293.1"/>
    <property type="molecule type" value="Genomic_DNA"/>
</dbReference>
<dbReference type="STRING" id="1173027.Mic7113_3569"/>
<dbReference type="OrthoDB" id="549701at2"/>
<feature type="domain" description="Glycosyltransferase 2-like" evidence="1">
    <location>
        <begin position="5"/>
        <end position="140"/>
    </location>
</feature>
<dbReference type="PANTHER" id="PTHR43685">
    <property type="entry name" value="GLYCOSYLTRANSFERASE"/>
    <property type="match status" value="1"/>
</dbReference>
<reference evidence="2 3" key="1">
    <citation type="submission" date="2012-06" db="EMBL/GenBank/DDBJ databases">
        <title>Finished chromosome of genome of Microcoleus sp. PCC 7113.</title>
        <authorList>
            <consortium name="US DOE Joint Genome Institute"/>
            <person name="Gugger M."/>
            <person name="Coursin T."/>
            <person name="Rippka R."/>
            <person name="Tandeau De Marsac N."/>
            <person name="Huntemann M."/>
            <person name="Wei C.-L."/>
            <person name="Han J."/>
            <person name="Detter J.C."/>
            <person name="Han C."/>
            <person name="Tapia R."/>
            <person name="Chen A."/>
            <person name="Kyrpides N."/>
            <person name="Mavromatis K."/>
            <person name="Markowitz V."/>
            <person name="Szeto E."/>
            <person name="Ivanova N."/>
            <person name="Pagani I."/>
            <person name="Pati A."/>
            <person name="Goodwin L."/>
            <person name="Nordberg H.P."/>
            <person name="Cantor M.N."/>
            <person name="Hua S.X."/>
            <person name="Woyke T."/>
            <person name="Kerfeld C.A."/>
        </authorList>
    </citation>
    <scope>NUCLEOTIDE SEQUENCE [LARGE SCALE GENOMIC DNA]</scope>
    <source>
        <strain evidence="2 3">PCC 7113</strain>
    </source>
</reference>
<dbReference type="InterPro" id="IPR050834">
    <property type="entry name" value="Glycosyltransf_2"/>
</dbReference>
<organism evidence="2 3">
    <name type="scientific">Allocoleopsis franciscana PCC 7113</name>
    <dbReference type="NCBI Taxonomy" id="1173027"/>
    <lineage>
        <taxon>Bacteria</taxon>
        <taxon>Bacillati</taxon>
        <taxon>Cyanobacteriota</taxon>
        <taxon>Cyanophyceae</taxon>
        <taxon>Coleofasciculales</taxon>
        <taxon>Coleofasciculaceae</taxon>
        <taxon>Allocoleopsis</taxon>
        <taxon>Allocoleopsis franciscana</taxon>
    </lineage>
</organism>
<dbReference type="HOGENOM" id="CLU_025996_0_0_3"/>
<proteinExistence type="predicted"/>
<name>K9WGH0_9CYAN</name>
<gene>
    <name evidence="2" type="ORF">Mic7113_3569</name>
</gene>
<dbReference type="SUPFAM" id="SSF53448">
    <property type="entry name" value="Nucleotide-diphospho-sugar transferases"/>
    <property type="match status" value="1"/>
</dbReference>
<dbReference type="PANTHER" id="PTHR43685:SF2">
    <property type="entry name" value="GLYCOSYLTRANSFERASE 2-LIKE DOMAIN-CONTAINING PROTEIN"/>
    <property type="match status" value="1"/>
</dbReference>
<dbReference type="RefSeq" id="WP_015183435.1">
    <property type="nucleotide sequence ID" value="NC_019738.1"/>
</dbReference>
<sequence length="329" mass="37854">MLKVSVCIPTYNRAHYLAYSINSVLNQTYTNFELIICDDGSTDNTSGVVSQFNDSRIRYIKHPNNIGRSRNMRSGFDAACGTYFIKFDDDDALTPEFLEKTIAVLEAEPNADFVCTNHWIINQKNERVESATVENSAKWKKDQLKEGIIPDLIRQTFQYQSLQVGSTLFRRACLEEINYMRPEADGCEDFDLLVRLALAGKQGYFLPEFLMEYRLHGKQTSLRQDLHFLSAKVLCIKSYKFSDQELEIQRLYKLAGTQQVLGLRLIEKGDTLDGRRILRESTQVLGRSRKATLGLILSYLPVSLRRIAFQGFRRIRAKDYSERVRETVG</sequence>
<dbReference type="KEGG" id="mic:Mic7113_3569"/>
<evidence type="ECO:0000313" key="3">
    <source>
        <dbReference type="Proteomes" id="UP000010471"/>
    </source>
</evidence>
<dbReference type="Gene3D" id="3.90.550.10">
    <property type="entry name" value="Spore Coat Polysaccharide Biosynthesis Protein SpsA, Chain A"/>
    <property type="match status" value="1"/>
</dbReference>
<evidence type="ECO:0000313" key="2">
    <source>
        <dbReference type="EMBL" id="AFZ19293.1"/>
    </source>
</evidence>
<dbReference type="Proteomes" id="UP000010471">
    <property type="component" value="Chromosome"/>
</dbReference>
<dbReference type="AlphaFoldDB" id="K9WGH0"/>
<keyword evidence="3" id="KW-1185">Reference proteome</keyword>